<feature type="compositionally biased region" description="Acidic residues" evidence="6">
    <location>
        <begin position="2329"/>
        <end position="2343"/>
    </location>
</feature>
<keyword evidence="11" id="KW-1185">Reference proteome</keyword>
<feature type="compositionally biased region" description="Basic and acidic residues" evidence="6">
    <location>
        <begin position="2354"/>
        <end position="2369"/>
    </location>
</feature>
<feature type="compositionally biased region" description="Acidic residues" evidence="6">
    <location>
        <begin position="2401"/>
        <end position="2412"/>
    </location>
</feature>
<dbReference type="EMBL" id="JBHFQA010000015">
    <property type="protein sequence ID" value="KAL2086411.1"/>
    <property type="molecule type" value="Genomic_DNA"/>
</dbReference>
<dbReference type="InterPro" id="IPR007309">
    <property type="entry name" value="TFIIIC_Bblock-bd"/>
</dbReference>
<evidence type="ECO:0000256" key="5">
    <source>
        <dbReference type="ARBA" id="ARBA00023242"/>
    </source>
</evidence>
<dbReference type="Pfam" id="PF24101">
    <property type="entry name" value="WHD_GTF3C1"/>
    <property type="match status" value="1"/>
</dbReference>
<dbReference type="GO" id="GO:0003677">
    <property type="term" value="F:DNA binding"/>
    <property type="evidence" value="ECO:0007669"/>
    <property type="project" value="UniProtKB-KW"/>
</dbReference>
<evidence type="ECO:0000259" key="9">
    <source>
        <dbReference type="Pfam" id="PF24101"/>
    </source>
</evidence>
<feature type="compositionally biased region" description="Gly residues" evidence="6">
    <location>
        <begin position="2259"/>
        <end position="2279"/>
    </location>
</feature>
<feature type="compositionally biased region" description="Basic and acidic residues" evidence="6">
    <location>
        <begin position="637"/>
        <end position="646"/>
    </location>
</feature>
<feature type="domain" description="General transcription factor 3C polypeptide 1 winged-helix" evidence="8">
    <location>
        <begin position="1"/>
        <end position="61"/>
    </location>
</feature>
<evidence type="ECO:0000313" key="11">
    <source>
        <dbReference type="Proteomes" id="UP001591681"/>
    </source>
</evidence>
<gene>
    <name evidence="10" type="ORF">ACEWY4_017470</name>
</gene>
<feature type="compositionally biased region" description="Basic and acidic residues" evidence="6">
    <location>
        <begin position="2387"/>
        <end position="2400"/>
    </location>
</feature>
<feature type="region of interest" description="Disordered" evidence="6">
    <location>
        <begin position="342"/>
        <end position="366"/>
    </location>
</feature>
<feature type="compositionally biased region" description="Basic and acidic residues" evidence="6">
    <location>
        <begin position="1809"/>
        <end position="1844"/>
    </location>
</feature>
<evidence type="ECO:0000256" key="6">
    <source>
        <dbReference type="SAM" id="MobiDB-lite"/>
    </source>
</evidence>
<dbReference type="PANTHER" id="PTHR15180:SF1">
    <property type="entry name" value="GENERAL TRANSCRIPTION FACTOR 3C POLYPEPTIDE 1"/>
    <property type="match status" value="1"/>
</dbReference>
<name>A0ABD1JGX3_9TELE</name>
<feature type="compositionally biased region" description="Polar residues" evidence="6">
    <location>
        <begin position="974"/>
        <end position="988"/>
    </location>
</feature>
<feature type="compositionally biased region" description="Gly residues" evidence="6">
    <location>
        <begin position="1787"/>
        <end position="1797"/>
    </location>
</feature>
<keyword evidence="2" id="KW-0597">Phosphoprotein</keyword>
<dbReference type="InterPro" id="IPR056467">
    <property type="entry name" value="eWH_GTF3C1"/>
</dbReference>
<proteinExistence type="predicted"/>
<evidence type="ECO:0000256" key="2">
    <source>
        <dbReference type="ARBA" id="ARBA00022553"/>
    </source>
</evidence>
<feature type="region of interest" description="Disordered" evidence="6">
    <location>
        <begin position="637"/>
        <end position="663"/>
    </location>
</feature>
<feature type="region of interest" description="Disordered" evidence="6">
    <location>
        <begin position="2254"/>
        <end position="2419"/>
    </location>
</feature>
<comment type="caution">
    <text evidence="10">The sequence shown here is derived from an EMBL/GenBank/DDBJ whole genome shotgun (WGS) entry which is preliminary data.</text>
</comment>
<protein>
    <recommendedName>
        <fullName evidence="12">B-block binding subunit of TFIIIC domain-containing protein</fullName>
    </recommendedName>
</protein>
<feature type="region of interest" description="Disordered" evidence="6">
    <location>
        <begin position="1373"/>
        <end position="1427"/>
    </location>
</feature>
<dbReference type="InterPro" id="IPR035625">
    <property type="entry name" value="Tfc3-like_eWH"/>
</dbReference>
<dbReference type="PANTHER" id="PTHR15180">
    <property type="entry name" value="GENERAL TRANSCRIPTION FACTOR 3C POLYPEPTIDE 1"/>
    <property type="match status" value="1"/>
</dbReference>
<feature type="region of interest" description="Disordered" evidence="6">
    <location>
        <begin position="1714"/>
        <end position="1909"/>
    </location>
</feature>
<feature type="compositionally biased region" description="Gly residues" evidence="6">
    <location>
        <begin position="1733"/>
        <end position="1757"/>
    </location>
</feature>
<reference evidence="10 11" key="1">
    <citation type="submission" date="2024-09" db="EMBL/GenBank/DDBJ databases">
        <title>A chromosome-level genome assembly of Gray's grenadier anchovy, Coilia grayii.</title>
        <authorList>
            <person name="Fu Z."/>
        </authorList>
    </citation>
    <scope>NUCLEOTIDE SEQUENCE [LARGE SCALE GENOMIC DNA]</scope>
    <source>
        <strain evidence="10">G4</strain>
        <tissue evidence="10">Muscle</tissue>
    </source>
</reference>
<comment type="subcellular location">
    <subcellularLocation>
        <location evidence="1">Nucleus</location>
    </subcellularLocation>
</comment>
<feature type="region of interest" description="Disordered" evidence="6">
    <location>
        <begin position="1980"/>
        <end position="1999"/>
    </location>
</feature>
<feature type="compositionally biased region" description="Basic and acidic residues" evidence="6">
    <location>
        <begin position="1720"/>
        <end position="1729"/>
    </location>
</feature>
<evidence type="ECO:0000313" key="10">
    <source>
        <dbReference type="EMBL" id="KAL2086411.1"/>
    </source>
</evidence>
<evidence type="ECO:0000259" key="8">
    <source>
        <dbReference type="Pfam" id="PF23704"/>
    </source>
</evidence>
<evidence type="ECO:0008006" key="12">
    <source>
        <dbReference type="Google" id="ProtNLM"/>
    </source>
</evidence>
<keyword evidence="4" id="KW-0804">Transcription</keyword>
<feature type="compositionally biased region" description="Gly residues" evidence="6">
    <location>
        <begin position="2304"/>
        <end position="2315"/>
    </location>
</feature>
<feature type="compositionally biased region" description="Basic residues" evidence="6">
    <location>
        <begin position="1386"/>
        <end position="1395"/>
    </location>
</feature>
<feature type="domain" description="B-block binding subunit of TFIIIC" evidence="7">
    <location>
        <begin position="176"/>
        <end position="250"/>
    </location>
</feature>
<dbReference type="CDD" id="cd16169">
    <property type="entry name" value="Tau138_eWH"/>
    <property type="match status" value="1"/>
</dbReference>
<feature type="compositionally biased region" description="Acidic residues" evidence="6">
    <location>
        <begin position="1845"/>
        <end position="1856"/>
    </location>
</feature>
<feature type="compositionally biased region" description="Acidic residues" evidence="6">
    <location>
        <begin position="345"/>
        <end position="354"/>
    </location>
</feature>
<keyword evidence="5" id="KW-0539">Nucleus</keyword>
<dbReference type="InterPro" id="IPR056428">
    <property type="entry name" value="WH_GTF3C1"/>
</dbReference>
<feature type="domain" description="GTF3C1 extended winged-helix" evidence="9">
    <location>
        <begin position="771"/>
        <end position="877"/>
    </location>
</feature>
<sequence>MDALESVVDEVALEGLDGITVSALWIRLENRSPPFTLTLDALTKEFLWKSLVCNGDISFYELPEARRPIVLTDRFAEIDPETGIQEIRRLTFDADDAVYPVHVIQDDKNGIQGSCQYFKERKDITKKIRHDDLTLILTLEQAIAKWDEKLVVVASQPLRFRTLIGAQGDPEVKLSDTSYCILERLGRARWQGELQRDLHANSFKMDAKKLHYLRRVLDRNKLITMQTHVIRMASGGQQCSILLLLKRFHVDRRGKYDILMECVSNLLLSLPNHIGIMIKLRHQLHVTERTFKKVYQYMMASKLVEVLSLPLHQINPHTGPMKTKKGSDMVVRCIKLLKPYGRKEEDEDDEDNDDNDRNGTVSEGRDVERDVAAQAYEIVVKAGTRGIAQRDIRKQLNVGRLEGRMICRLLERNEMIKGFMEDEGRQRTTKYVSKLFVEQSKLKQQFAKEHERSLLLYKLPSSTPKTPSSSKAPSSTPKTPASTSMTPASTSITPASTSITPASTSITPASSTPMTPSSTTKTPSSIGTTPSKTSNTTTTTTTTTPVKHPSKPASTSTSKTPAKATKGSTTVISTNTPTPTTPTSAKCPPTKRKRTKAPPPPPSVPSEGEGTEGWTEKRLEQEVLSGPVPRVALRRLKEDQKEEVQGKEVQTQTPGRRGAAGSGALLATPSRLRQTKLSFFMPQSAKTLPSINLVGDETLELMEQDAAAMDIDQSDLSMDTSTAHVPALDPTPSHIPSQSDPASESLPLVEEVVDPGMKLPERLSTTDQSKVTYRLLKRRNVIIEAVNSLRIIENVFTLQKMLIDEERKEGVSTRVCKKSIMRLVRILSREGLLRLYRTTIIQDGISKKVEFVVHPSIAPDDPLIRSAIEQIRFRISGSYSAMKLRAFEERKWRERDGPRPAHKPPARLDQKMGIKPLRNFNPTYEPGYGRALGFQAKMPRLRLVHTFIWYVVYGHPLRQTQVSMAPAPSDPEVNKSTQEVSAGASVQDQAADMRAQEVPLSSTLAPQEGEGHEQEVASSFSTLGQEGEVVLSEAEVGNNGCPVEDMHVYVDEVSWRRYVPPVAVHKDYGPGWALTSDILISLPLSVLVQIVHISYKVEGLEEYLNDPVKKHYLVRFLPSAMKRLLLYKRKYVFSFFEAMERLCSMGLMQFDKFEKFQEKDQVFVYTKRHATITDTTTCEPHYNLAKSPRPFERRGYHFLTMQEVDSYWFDLLCVCLNTPLGLIRPQNVEGEEVVERVKPDPQKYPRIRHSLPRGRDVVDEGITPGDGLGAGGLDSEFYAHLKRNWVWNCHLDKAKSSALSLQNHPSVRLHNLLTKHLLSKNVLTAVGDKGGGGVVRLLLPRVQPQQQKEKAVPEQGREEVGVGVVGVEEVQVGVEPSSRKEERRGGRQHTRKTLKKQKEPKEPRENRQRRKRQRPVARQYLDKTDRDALQRMTRKRVSWSQQEDSLLMLCRVACHFLNRKIKKPFVPWQAVRDLLHAEVEESLDKTSHAVGRRARYIMRNPQTYLNFKICLAEVYQDKPLVAEFNNRTQDYSDPKVCTEEYKEFVAVLRRKFSKASGSCRIEIPDTKQELFQRFKVYGIGDDSPVDSKDVLKSEEDIHSLVLSNLIQSTLAMSHHQAKSRLSFQTFHVYSGYKHEILYEAFLKCQKNGLVNRRRNNLRNAVKKNRSLPYLPMSYQLSQSYFKVFTWRFPISTLTEAYDYLEQLIQAGGVDQPSTIYFQPKDSEQEKDTETEMGTGGQEMGTGGQEMGTGGQEMGTGGQEMETGGQEKDTETEMGTGGQEKDTETEMGTGGQEMGTGGQEMETGGQEMEMEVKMEGGAEKAGGEEEEEKTAGEVEEKKTGAQEDKTVEEEEEKATEEESNKVVAETTADTEITNEHDGPPSGCKEASPSEATGKEGGGGEEGPSGAPERRAEALERDALLSAQNLEGMVLFPVDAAGGACLACMSLMTLGLISVDVSIPEQIVVVDSNMLDSEVVKRLAKEVQEEDEADEEGGEDASEFRKKIEVKAPQASHTNYLLMRGYCMPGISSKVKVTSADSVVVNACSLHVRLRSTPTHTLFKERESPVWSSIHRAGPCEVPPRFCRTFQAKGSDAAAVAHRCEAELGYGAADVGAALEVWSGADQAKRYGVDRRDLLSGLQHLVHTEGGRERGLHQYLQDLVSLGELVEVGGLSGRLVSLREARAWLLRSVPGGEAARTAQASAQALHALRALRLPEWRQEQRTKPPHRRPQGLEHLVKHRHPHKRPQGLEHLLKHRPQKAAGAGGAGGGGREGGGGGGGRGDGGGKEEEGGATPRKRSAEEKEVGGAMAGGEDACGGGVEEEKSSVLGGEVLGEESMEVREEEEVVQEVSRVDEEEEKKGEQPGEKRNREGEAGGGAEAGPERNASSTCDADKPQADSSKPEDPVSDQDPAEEQGDQISFISRPWRMVDGGVNRSVCKGMLEALMHHIMSRPGITHSQLTHHYTLVLQPVVVADLVQTLVELGCVRRGYLRPPPRASLFSGPRSAEVCVAEEEEEEAAARLGYTAFYEPTVEAGLLLGKAYPHERRWNHLYYLQNQNQQQKSPDASVSV</sequence>
<feature type="compositionally biased region" description="Low complexity" evidence="6">
    <location>
        <begin position="460"/>
        <end position="588"/>
    </location>
</feature>
<dbReference type="Proteomes" id="UP001591681">
    <property type="component" value="Unassembled WGS sequence"/>
</dbReference>
<feature type="region of interest" description="Disordered" evidence="6">
    <location>
        <begin position="964"/>
        <end position="991"/>
    </location>
</feature>
<dbReference type="GO" id="GO:0005634">
    <property type="term" value="C:nucleus"/>
    <property type="evidence" value="ECO:0007669"/>
    <property type="project" value="UniProtKB-SubCell"/>
</dbReference>
<evidence type="ECO:0000259" key="7">
    <source>
        <dbReference type="Pfam" id="PF04182"/>
    </source>
</evidence>
<feature type="compositionally biased region" description="Basic and acidic residues" evidence="6">
    <location>
        <begin position="1396"/>
        <end position="1406"/>
    </location>
</feature>
<evidence type="ECO:0000256" key="4">
    <source>
        <dbReference type="ARBA" id="ARBA00023163"/>
    </source>
</evidence>
<feature type="compositionally biased region" description="Acidic residues" evidence="6">
    <location>
        <begin position="1982"/>
        <end position="1995"/>
    </location>
</feature>
<evidence type="ECO:0000256" key="1">
    <source>
        <dbReference type="ARBA" id="ARBA00004123"/>
    </source>
</evidence>
<accession>A0ABD1JGX3</accession>
<dbReference type="Pfam" id="PF23704">
    <property type="entry name" value="WHD_GTF3C1_N"/>
    <property type="match status" value="1"/>
</dbReference>
<evidence type="ECO:0000256" key="3">
    <source>
        <dbReference type="ARBA" id="ARBA00023125"/>
    </source>
</evidence>
<feature type="region of interest" description="Disordered" evidence="6">
    <location>
        <begin position="457"/>
        <end position="615"/>
    </location>
</feature>
<keyword evidence="3" id="KW-0238">DNA-binding</keyword>
<feature type="compositionally biased region" description="Low complexity" evidence="6">
    <location>
        <begin position="653"/>
        <end position="663"/>
    </location>
</feature>
<dbReference type="Pfam" id="PF04182">
    <property type="entry name" value="B-block_TFIIIC"/>
    <property type="match status" value="1"/>
</dbReference>
<organism evidence="10 11">
    <name type="scientific">Coilia grayii</name>
    <name type="common">Gray's grenadier anchovy</name>
    <dbReference type="NCBI Taxonomy" id="363190"/>
    <lineage>
        <taxon>Eukaryota</taxon>
        <taxon>Metazoa</taxon>
        <taxon>Chordata</taxon>
        <taxon>Craniata</taxon>
        <taxon>Vertebrata</taxon>
        <taxon>Euteleostomi</taxon>
        <taxon>Actinopterygii</taxon>
        <taxon>Neopterygii</taxon>
        <taxon>Teleostei</taxon>
        <taxon>Clupei</taxon>
        <taxon>Clupeiformes</taxon>
        <taxon>Clupeoidei</taxon>
        <taxon>Engraulidae</taxon>
        <taxon>Coilinae</taxon>
        <taxon>Coilia</taxon>
    </lineage>
</organism>
<dbReference type="InterPro" id="IPR044210">
    <property type="entry name" value="Tfc3-like"/>
</dbReference>